<comment type="caution">
    <text evidence="3">The sequence shown here is derived from an EMBL/GenBank/DDBJ whole genome shotgun (WGS) entry which is preliminary data.</text>
</comment>
<keyword evidence="2" id="KW-0812">Transmembrane</keyword>
<proteinExistence type="predicted"/>
<protein>
    <submittedName>
        <fullName evidence="3">Uncharacterized protein</fullName>
    </submittedName>
</protein>
<dbReference type="EMBL" id="BAAARV010000081">
    <property type="protein sequence ID" value="GAA2376780.1"/>
    <property type="molecule type" value="Genomic_DNA"/>
</dbReference>
<evidence type="ECO:0000313" key="4">
    <source>
        <dbReference type="Proteomes" id="UP001501444"/>
    </source>
</evidence>
<evidence type="ECO:0000313" key="3">
    <source>
        <dbReference type="EMBL" id="GAA2376780.1"/>
    </source>
</evidence>
<evidence type="ECO:0000256" key="2">
    <source>
        <dbReference type="SAM" id="Phobius"/>
    </source>
</evidence>
<gene>
    <name evidence="3" type="ORF">GCM10010170_081120</name>
</gene>
<dbReference type="RefSeq" id="WP_344617967.1">
    <property type="nucleotide sequence ID" value="NZ_BAAARV010000081.1"/>
</dbReference>
<sequence length="245" mass="25609">MNHGDDHEDEPPAPRPSNRILIVSCAVAAAILAAAAIFIVLDRRGTGGSEAEPAAAGTPSPKPPPGRPSGDDIVLPSGPVTVVLDGETVTLQPGQIGALSLPVSLTDWAARLPRPVTLATAGGARHGEVRLDKALAVVEVTMDHGDAMFKVDCQVRGDDDGRLPQSALDFLKACTTATLTTGEPIEAPTANWLAGRLHPVADRQPVVSWNCGWLQARLILDRSTADLELQAASPGPPGDCQEVRW</sequence>
<reference evidence="4" key="1">
    <citation type="journal article" date="2019" name="Int. J. Syst. Evol. Microbiol.">
        <title>The Global Catalogue of Microorganisms (GCM) 10K type strain sequencing project: providing services to taxonomists for standard genome sequencing and annotation.</title>
        <authorList>
            <consortium name="The Broad Institute Genomics Platform"/>
            <consortium name="The Broad Institute Genome Sequencing Center for Infectious Disease"/>
            <person name="Wu L."/>
            <person name="Ma J."/>
        </authorList>
    </citation>
    <scope>NUCLEOTIDE SEQUENCE [LARGE SCALE GENOMIC DNA]</scope>
    <source>
        <strain evidence="4">JCM 3272</strain>
    </source>
</reference>
<organism evidence="3 4">
    <name type="scientific">Dactylosporangium salmoneum</name>
    <dbReference type="NCBI Taxonomy" id="53361"/>
    <lineage>
        <taxon>Bacteria</taxon>
        <taxon>Bacillati</taxon>
        <taxon>Actinomycetota</taxon>
        <taxon>Actinomycetes</taxon>
        <taxon>Micromonosporales</taxon>
        <taxon>Micromonosporaceae</taxon>
        <taxon>Dactylosporangium</taxon>
    </lineage>
</organism>
<keyword evidence="2" id="KW-0472">Membrane</keyword>
<keyword evidence="4" id="KW-1185">Reference proteome</keyword>
<feature type="region of interest" description="Disordered" evidence="1">
    <location>
        <begin position="48"/>
        <end position="73"/>
    </location>
</feature>
<feature type="transmembrane region" description="Helical" evidence="2">
    <location>
        <begin position="20"/>
        <end position="41"/>
    </location>
</feature>
<dbReference type="Proteomes" id="UP001501444">
    <property type="component" value="Unassembled WGS sequence"/>
</dbReference>
<name>A0ABP5UF63_9ACTN</name>
<accession>A0ABP5UF63</accession>
<evidence type="ECO:0000256" key="1">
    <source>
        <dbReference type="SAM" id="MobiDB-lite"/>
    </source>
</evidence>
<keyword evidence="2" id="KW-1133">Transmembrane helix</keyword>